<dbReference type="RefSeq" id="WP_311695956.1">
    <property type="nucleotide sequence ID" value="NZ_JAVREY010000017.1"/>
</dbReference>
<sequence length="108" mass="12002">MSVADELIEQVRAWISLEGRRSPELEAASNIEVSPGGHHPRSLSWILEGSDFMAQAVLWESGEFEVDFAEVATGQVRTQSGRAADFRDLESVLEAARDWVMRSPLSSR</sequence>
<evidence type="ECO:0000313" key="1">
    <source>
        <dbReference type="EMBL" id="MDT0464647.1"/>
    </source>
</evidence>
<reference evidence="2" key="1">
    <citation type="submission" date="2023-07" db="EMBL/GenBank/DDBJ databases">
        <title>30 novel species of actinomycetes from the DSMZ collection.</title>
        <authorList>
            <person name="Nouioui I."/>
        </authorList>
    </citation>
    <scope>NUCLEOTIDE SEQUENCE [LARGE SCALE GENOMIC DNA]</scope>
    <source>
        <strain evidence="2">DSM 41699</strain>
    </source>
</reference>
<dbReference type="Proteomes" id="UP001183809">
    <property type="component" value="Unassembled WGS sequence"/>
</dbReference>
<gene>
    <name evidence="1" type="ORF">RM764_16780</name>
</gene>
<protein>
    <submittedName>
        <fullName evidence="1">Uncharacterized protein</fullName>
    </submittedName>
</protein>
<dbReference type="EMBL" id="JAVREY010000017">
    <property type="protein sequence ID" value="MDT0464647.1"/>
    <property type="molecule type" value="Genomic_DNA"/>
</dbReference>
<comment type="caution">
    <text evidence="1">The sequence shown here is derived from an EMBL/GenBank/DDBJ whole genome shotgun (WGS) entry which is preliminary data.</text>
</comment>
<proteinExistence type="predicted"/>
<organism evidence="1 2">
    <name type="scientific">Streptomyces gibsoniae</name>
    <dbReference type="NCBI Taxonomy" id="3075529"/>
    <lineage>
        <taxon>Bacteria</taxon>
        <taxon>Bacillati</taxon>
        <taxon>Actinomycetota</taxon>
        <taxon>Actinomycetes</taxon>
        <taxon>Kitasatosporales</taxon>
        <taxon>Streptomycetaceae</taxon>
        <taxon>Streptomyces</taxon>
    </lineage>
</organism>
<evidence type="ECO:0000313" key="2">
    <source>
        <dbReference type="Proteomes" id="UP001183809"/>
    </source>
</evidence>
<keyword evidence="2" id="KW-1185">Reference proteome</keyword>
<name>A0ABU2TUL0_9ACTN</name>
<accession>A0ABU2TUL0</accession>